<evidence type="ECO:0000313" key="2">
    <source>
        <dbReference type="Proteomes" id="UP000187166"/>
    </source>
</evidence>
<comment type="caution">
    <text evidence="1">The sequence shown here is derived from an EMBL/GenBank/DDBJ whole genome shotgun (WGS) entry which is preliminary data.</text>
</comment>
<dbReference type="RefSeq" id="WP_075659560.1">
    <property type="nucleotide sequence ID" value="NZ_JABDSR010000002.1"/>
</dbReference>
<keyword evidence="2" id="KW-1185">Reference proteome</keyword>
<gene>
    <name evidence="1" type="ORF">BIV18_05010</name>
</gene>
<protein>
    <submittedName>
        <fullName evidence="1">Uncharacterized protein</fullName>
    </submittedName>
</protein>
<sequence>MKKFFYFLLVLLISVPFIAFAQDKNAESPKVKKIVTVGYSLKDKSKIFGDKSIEEIDKILDSKCRELLENDFDSTLSHNSYNDYDGLIITVSYPQSNNH</sequence>
<accession>A0A848RGJ8</accession>
<dbReference type="Proteomes" id="UP000187166">
    <property type="component" value="Unassembled WGS sequence"/>
</dbReference>
<name>A0A1U7LZY4_9FIRM</name>
<evidence type="ECO:0000313" key="1">
    <source>
        <dbReference type="EMBL" id="OLR64918.1"/>
    </source>
</evidence>
<proteinExistence type="predicted"/>
<reference evidence="1 2" key="1">
    <citation type="journal article" date="2016" name="Appl. Environ. Microbiol.">
        <title>Function and Phylogeny of Bacterial Butyryl Coenzyme A:Acetate Transferases and Their Diversity in the Proximal Colon of Swine.</title>
        <authorList>
            <person name="Trachsel J."/>
            <person name="Bayles D.O."/>
            <person name="Looft T."/>
            <person name="Levine U.Y."/>
            <person name="Allen H.K."/>
        </authorList>
    </citation>
    <scope>NUCLEOTIDE SEQUENCE [LARGE SCALE GENOMIC DNA]</scope>
    <source>
        <strain evidence="1 2">35-6-1</strain>
    </source>
</reference>
<organism evidence="1 2">
    <name type="scientific">Peptoniphilus porci</name>
    <dbReference type="NCBI Taxonomy" id="2652280"/>
    <lineage>
        <taxon>Bacteria</taxon>
        <taxon>Bacillati</taxon>
        <taxon>Bacillota</taxon>
        <taxon>Tissierellia</taxon>
        <taxon>Tissierellales</taxon>
        <taxon>Peptoniphilaceae</taxon>
        <taxon>Peptoniphilus</taxon>
    </lineage>
</organism>
<dbReference type="EMBL" id="MJIH01000001">
    <property type="protein sequence ID" value="OLR64918.1"/>
    <property type="molecule type" value="Genomic_DNA"/>
</dbReference>
<accession>A0A1U7LZY4</accession>
<dbReference type="AlphaFoldDB" id="A0A1U7LZY4"/>